<gene>
    <name evidence="3" type="ORF">BI364_11100</name>
</gene>
<proteinExistence type="predicted"/>
<dbReference type="AlphaFoldDB" id="A0A1D8IPK0"/>
<evidence type="ECO:0000313" key="3">
    <source>
        <dbReference type="EMBL" id="AOU98430.1"/>
    </source>
</evidence>
<organism evidence="3 4">
    <name type="scientific">Acidihalobacter yilgarnensis</name>
    <dbReference type="NCBI Taxonomy" id="2819280"/>
    <lineage>
        <taxon>Bacteria</taxon>
        <taxon>Pseudomonadati</taxon>
        <taxon>Pseudomonadota</taxon>
        <taxon>Gammaproteobacteria</taxon>
        <taxon>Chromatiales</taxon>
        <taxon>Ectothiorhodospiraceae</taxon>
        <taxon>Acidihalobacter</taxon>
    </lineage>
</organism>
<dbReference type="Gene3D" id="2.40.370.10">
    <property type="entry name" value="AttH-like domain"/>
    <property type="match status" value="2"/>
</dbReference>
<feature type="signal peptide" evidence="1">
    <location>
        <begin position="1"/>
        <end position="23"/>
    </location>
</feature>
<dbReference type="KEGG" id="aprs:BI364_11100"/>
<keyword evidence="1" id="KW-0732">Signal</keyword>
<evidence type="ECO:0000256" key="1">
    <source>
        <dbReference type="SAM" id="SignalP"/>
    </source>
</evidence>
<feature type="domain" description="AttH" evidence="2">
    <location>
        <begin position="76"/>
        <end position="250"/>
    </location>
</feature>
<evidence type="ECO:0000259" key="2">
    <source>
        <dbReference type="Pfam" id="PF07143"/>
    </source>
</evidence>
<evidence type="ECO:0000313" key="4">
    <source>
        <dbReference type="Proteomes" id="UP000095401"/>
    </source>
</evidence>
<keyword evidence="4" id="KW-1185">Reference proteome</keyword>
<dbReference type="PANTHER" id="PTHR38591">
    <property type="entry name" value="HYDROLASE"/>
    <property type="match status" value="1"/>
</dbReference>
<protein>
    <recommendedName>
        <fullName evidence="2">AttH domain-containing protein</fullName>
    </recommendedName>
</protein>
<dbReference type="Pfam" id="PF17186">
    <property type="entry name" value="Lipocalin_9"/>
    <property type="match status" value="1"/>
</dbReference>
<dbReference type="PROSITE" id="PS51257">
    <property type="entry name" value="PROKAR_LIPOPROTEIN"/>
    <property type="match status" value="1"/>
</dbReference>
<accession>A0A1D8IPK0</accession>
<reference evidence="4" key="1">
    <citation type="submission" date="2016-09" db="EMBL/GenBank/DDBJ databases">
        <title>Acidihalobacter prosperus F5.</title>
        <authorList>
            <person name="Khaleque H.N."/>
            <person name="Ramsay J.P."/>
            <person name="Kaksonen A.H."/>
            <person name="Boxall N.J."/>
            <person name="Watkin E.L.J."/>
        </authorList>
    </citation>
    <scope>NUCLEOTIDE SEQUENCE [LARGE SCALE GENOMIC DNA]</scope>
    <source>
        <strain evidence="4">F5</strain>
    </source>
</reference>
<name>A0A1D8IPK0_9GAMM</name>
<dbReference type="RefSeq" id="WP_070078791.1">
    <property type="nucleotide sequence ID" value="NZ_CP017415.1"/>
</dbReference>
<dbReference type="SUPFAM" id="SSF159245">
    <property type="entry name" value="AttH-like"/>
    <property type="match status" value="1"/>
</dbReference>
<feature type="chain" id="PRO_5009108387" description="AttH domain-containing protein" evidence="1">
    <location>
        <begin position="24"/>
        <end position="391"/>
    </location>
</feature>
<dbReference type="InterPro" id="IPR010791">
    <property type="entry name" value="AttH_dom"/>
</dbReference>
<dbReference type="EMBL" id="CP017415">
    <property type="protein sequence ID" value="AOU98430.1"/>
    <property type="molecule type" value="Genomic_DNA"/>
</dbReference>
<dbReference type="Pfam" id="PF07143">
    <property type="entry name" value="CrtC"/>
    <property type="match status" value="1"/>
</dbReference>
<sequence>MMRRRSHLAHLVYPILCVLALTACQPQGTDATKRSAATTIQTLLGAQADTTGFARALVPRPLKFPADQGPHPRFRTEWWYYTGHLRDAAGRTFGFELTVFRFALTPHRPTGDSPWRSNQVYMADFAVTDVTGHRFRAYQRFSRGALGLAGAQAKPFRIWLGNWSVASMGSGDFPWRLRAQRGDLGLNLTLSAGQGVILNGDRGLSRKGPAAGDASYYYSMPRLAADGELRLQGHSYRVTGDVWMDHEWSTSALGPDQVGWDWFGLRLDDGADLMFYRLRDRDGQTDPFSAGTWVAPDGRVTHLKADAVKAVPTDWWTAPGGGRYPVAWRLSVPSLGLDLQVRARLDDQWLPLAVRYWEGLVSVEGTQSGHLVRGNGYLELTGYGKGGPARR</sequence>
<dbReference type="InterPro" id="IPR023374">
    <property type="entry name" value="AttH-like_dom_sf"/>
</dbReference>
<dbReference type="Proteomes" id="UP000095401">
    <property type="component" value="Chromosome"/>
</dbReference>
<dbReference type="PANTHER" id="PTHR38591:SF1">
    <property type="entry name" value="BLL1000 PROTEIN"/>
    <property type="match status" value="1"/>
</dbReference>